<protein>
    <submittedName>
        <fullName evidence="1">Uncharacterized protein</fullName>
    </submittedName>
</protein>
<name>A0ACC3N1L6_9PEZI</name>
<evidence type="ECO:0000313" key="2">
    <source>
        <dbReference type="Proteomes" id="UP001281147"/>
    </source>
</evidence>
<dbReference type="Proteomes" id="UP001281147">
    <property type="component" value="Unassembled WGS sequence"/>
</dbReference>
<accession>A0ACC3N1L6</accession>
<dbReference type="EMBL" id="JAUTXU010000102">
    <property type="protein sequence ID" value="KAK3708323.1"/>
    <property type="molecule type" value="Genomic_DNA"/>
</dbReference>
<comment type="caution">
    <text evidence="1">The sequence shown here is derived from an EMBL/GenBank/DDBJ whole genome shotgun (WGS) entry which is preliminary data.</text>
</comment>
<gene>
    <name evidence="1" type="ORF">LTR37_011588</name>
</gene>
<sequence>MGQRIKSPYDIDDLEAESRYWNGPYWLDDAVASDNHAVAASEDAATAGRNHSCISTPLPDAVASTSRLLDASNLPDAAYKGAPGTQLSAIVCTSIDSIPGGRQSSKILKCGIAGCTSDKLFDRKYELQRHMEGHQGRNYPCLEPGCPRTGDKAFARADKRNEHMTKVHGH</sequence>
<evidence type="ECO:0000313" key="1">
    <source>
        <dbReference type="EMBL" id="KAK3708323.1"/>
    </source>
</evidence>
<reference evidence="1" key="1">
    <citation type="submission" date="2023-07" db="EMBL/GenBank/DDBJ databases">
        <title>Black Yeasts Isolated from many extreme environments.</title>
        <authorList>
            <person name="Coleine C."/>
            <person name="Stajich J.E."/>
            <person name="Selbmann L."/>
        </authorList>
    </citation>
    <scope>NUCLEOTIDE SEQUENCE</scope>
    <source>
        <strain evidence="1">CCFEE 5714</strain>
    </source>
</reference>
<keyword evidence="2" id="KW-1185">Reference proteome</keyword>
<organism evidence="1 2">
    <name type="scientific">Vermiconidia calcicola</name>
    <dbReference type="NCBI Taxonomy" id="1690605"/>
    <lineage>
        <taxon>Eukaryota</taxon>
        <taxon>Fungi</taxon>
        <taxon>Dikarya</taxon>
        <taxon>Ascomycota</taxon>
        <taxon>Pezizomycotina</taxon>
        <taxon>Dothideomycetes</taxon>
        <taxon>Dothideomycetidae</taxon>
        <taxon>Mycosphaerellales</taxon>
        <taxon>Extremaceae</taxon>
        <taxon>Vermiconidia</taxon>
    </lineage>
</organism>
<proteinExistence type="predicted"/>